<gene>
    <name evidence="12" type="ORF">APZ42_026407</name>
</gene>
<comment type="similarity">
    <text evidence="2">Belongs to the RecA family. RAD51 subfamily.</text>
</comment>
<evidence type="ECO:0000256" key="5">
    <source>
        <dbReference type="ARBA" id="ARBA00022840"/>
    </source>
</evidence>
<dbReference type="STRING" id="35525.A0A0P6IEU4"/>
<dbReference type="GO" id="GO:0003697">
    <property type="term" value="F:single-stranded DNA binding"/>
    <property type="evidence" value="ECO:0007669"/>
    <property type="project" value="TreeGrafter"/>
</dbReference>
<evidence type="ECO:0000256" key="1">
    <source>
        <dbReference type="ARBA" id="ARBA00004123"/>
    </source>
</evidence>
<dbReference type="SMART" id="SM00382">
    <property type="entry name" value="AAA"/>
    <property type="match status" value="1"/>
</dbReference>
<evidence type="ECO:0000256" key="3">
    <source>
        <dbReference type="ARBA" id="ARBA00022741"/>
    </source>
</evidence>
<dbReference type="GO" id="GO:0000724">
    <property type="term" value="P:double-strand break repair via homologous recombination"/>
    <property type="evidence" value="ECO:0007669"/>
    <property type="project" value="InterPro"/>
</dbReference>
<keyword evidence="4" id="KW-0227">DNA damage</keyword>
<keyword evidence="6" id="KW-0238">DNA-binding</keyword>
<dbReference type="InterPro" id="IPR030548">
    <property type="entry name" value="RAD51B"/>
</dbReference>
<dbReference type="PROSITE" id="PS50162">
    <property type="entry name" value="RECA_2"/>
    <property type="match status" value="1"/>
</dbReference>
<proteinExistence type="inferred from homology"/>
<accession>A0A0P6IEU4</accession>
<evidence type="ECO:0000313" key="13">
    <source>
        <dbReference type="Proteomes" id="UP000076858"/>
    </source>
</evidence>
<reference evidence="12 13" key="2">
    <citation type="submission" date="2016-03" db="EMBL/GenBank/DDBJ databases">
        <title>EvidentialGene: Evidence-directed Construction of Genes on Genomes.</title>
        <authorList>
            <person name="Gilbert D.G."/>
            <person name="Choi J.-H."/>
            <person name="Mockaitis K."/>
            <person name="Colbourne J."/>
            <person name="Pfrender M."/>
        </authorList>
    </citation>
    <scope>NUCLEOTIDE SEQUENCE [LARGE SCALE GENOMIC DNA]</scope>
    <source>
        <strain evidence="12 13">Xinb3</strain>
        <tissue evidence="12">Complete organism</tissue>
    </source>
</reference>
<evidence type="ECO:0000256" key="6">
    <source>
        <dbReference type="ARBA" id="ARBA00023125"/>
    </source>
</evidence>
<name>A0A0P6IEU4_9CRUS</name>
<dbReference type="InterPro" id="IPR013632">
    <property type="entry name" value="Rad51_C"/>
</dbReference>
<dbReference type="GO" id="GO:0000400">
    <property type="term" value="F:four-way junction DNA binding"/>
    <property type="evidence" value="ECO:0007669"/>
    <property type="project" value="TreeGrafter"/>
</dbReference>
<dbReference type="OrthoDB" id="336321at2759"/>
<dbReference type="Proteomes" id="UP000076858">
    <property type="component" value="Unassembled WGS sequence"/>
</dbReference>
<dbReference type="GO" id="GO:0003690">
    <property type="term" value="F:double-stranded DNA binding"/>
    <property type="evidence" value="ECO:0007669"/>
    <property type="project" value="TreeGrafter"/>
</dbReference>
<evidence type="ECO:0000256" key="7">
    <source>
        <dbReference type="ARBA" id="ARBA00023172"/>
    </source>
</evidence>
<dbReference type="InterPro" id="IPR020588">
    <property type="entry name" value="RecA_ATP-bd"/>
</dbReference>
<keyword evidence="9" id="KW-0539">Nucleus</keyword>
<evidence type="ECO:0000256" key="2">
    <source>
        <dbReference type="ARBA" id="ARBA00007095"/>
    </source>
</evidence>
<dbReference type="InterPro" id="IPR016467">
    <property type="entry name" value="DNA_recomb/repair_RecA-like"/>
</dbReference>
<sequence length="323" mass="35749">MTNNLKLKAIGLSTVITDKLANHSIITVQDYLTLNFIELQRKTGLTYQKLSSISEDVNKFITPLGISFQVSRLLQPSHVIFNDDLDVFLKGGITCGHITEFSGAPGLGKTQLCLQLAFSNALHGKVNGVLYIDSEGAFSASRLLDIAIHKYGIAMEQKIKSSLNRIHLWRPCSLKEIVDKLISIEVLVVKEHIGLLIIDSMGSIVRRDFGAEKNIERGAQMCSLSSSLKRIAHDFNLAVVVTNHVTAKVESSSTRIDCKSTSIPALGPSWSHWINSRLHLFMAQNKRRLMVSKSPEIPELIVDYCISKGGLDIQRETCSSSPY</sequence>
<dbReference type="GO" id="GO:0140664">
    <property type="term" value="F:ATP-dependent DNA damage sensor activity"/>
    <property type="evidence" value="ECO:0007669"/>
    <property type="project" value="InterPro"/>
</dbReference>
<dbReference type="InterPro" id="IPR003593">
    <property type="entry name" value="AAA+_ATPase"/>
</dbReference>
<dbReference type="EMBL" id="LRGB01002076">
    <property type="protein sequence ID" value="KZS09300.1"/>
    <property type="molecule type" value="Genomic_DNA"/>
</dbReference>
<dbReference type="EMBL" id="GDIQ01012301">
    <property type="protein sequence ID" value="JAN82436.1"/>
    <property type="molecule type" value="Transcribed_RNA"/>
</dbReference>
<feature type="domain" description="RecA family profile 1" evidence="10">
    <location>
        <begin position="70"/>
        <end position="245"/>
    </location>
</feature>
<keyword evidence="5" id="KW-0067">ATP-binding</keyword>
<dbReference type="PIRSF" id="PIRSF005856">
    <property type="entry name" value="Rad51"/>
    <property type="match status" value="1"/>
</dbReference>
<organism evidence="11">
    <name type="scientific">Daphnia magna</name>
    <dbReference type="NCBI Taxonomy" id="35525"/>
    <lineage>
        <taxon>Eukaryota</taxon>
        <taxon>Metazoa</taxon>
        <taxon>Ecdysozoa</taxon>
        <taxon>Arthropoda</taxon>
        <taxon>Crustacea</taxon>
        <taxon>Branchiopoda</taxon>
        <taxon>Diplostraca</taxon>
        <taxon>Cladocera</taxon>
        <taxon>Anomopoda</taxon>
        <taxon>Daphniidae</taxon>
        <taxon>Daphnia</taxon>
    </lineage>
</organism>
<reference evidence="11" key="1">
    <citation type="submission" date="2015-10" db="EMBL/GenBank/DDBJ databases">
        <title>EvidentialGene: Evidence-directed Construction of Complete mRNA Transcriptomes without Genomes.</title>
        <authorList>
            <person name="Gilbert D.G."/>
        </authorList>
    </citation>
    <scope>NUCLEOTIDE SEQUENCE</scope>
</reference>
<dbReference type="PANTHER" id="PTHR46456:SF1">
    <property type="entry name" value="DNA REPAIR PROTEIN RAD51 HOMOLOG 2"/>
    <property type="match status" value="1"/>
</dbReference>
<evidence type="ECO:0000256" key="9">
    <source>
        <dbReference type="ARBA" id="ARBA00023242"/>
    </source>
</evidence>
<dbReference type="InterPro" id="IPR027417">
    <property type="entry name" value="P-loop_NTPase"/>
</dbReference>
<evidence type="ECO:0000313" key="12">
    <source>
        <dbReference type="EMBL" id="KZS09300.1"/>
    </source>
</evidence>
<keyword evidence="8" id="KW-0234">DNA repair</keyword>
<keyword evidence="13" id="KW-1185">Reference proteome</keyword>
<dbReference type="PANTHER" id="PTHR46456">
    <property type="entry name" value="DNA REPAIR PROTEIN RAD51 HOMOLOG 2"/>
    <property type="match status" value="1"/>
</dbReference>
<dbReference type="GO" id="GO:0005524">
    <property type="term" value="F:ATP binding"/>
    <property type="evidence" value="ECO:0007669"/>
    <property type="project" value="UniProtKB-KW"/>
</dbReference>
<dbReference type="Pfam" id="PF26169">
    <property type="entry name" value="HHH_XRCC3_RpoA"/>
    <property type="match status" value="1"/>
</dbReference>
<dbReference type="AlphaFoldDB" id="A0A0P6IEU4"/>
<keyword evidence="7" id="KW-0233">DNA recombination</keyword>
<keyword evidence="3" id="KW-0547">Nucleotide-binding</keyword>
<evidence type="ECO:0000256" key="4">
    <source>
        <dbReference type="ARBA" id="ARBA00022763"/>
    </source>
</evidence>
<dbReference type="Gene3D" id="3.40.50.300">
    <property type="entry name" value="P-loop containing nucleotide triphosphate hydrolases"/>
    <property type="match status" value="1"/>
</dbReference>
<dbReference type="GO" id="GO:0033063">
    <property type="term" value="C:Rad51B-Rad51C-Rad51D-XRCC2 complex"/>
    <property type="evidence" value="ECO:0007669"/>
    <property type="project" value="InterPro"/>
</dbReference>
<comment type="subcellular location">
    <subcellularLocation>
        <location evidence="1">Nucleus</location>
    </subcellularLocation>
</comment>
<dbReference type="SUPFAM" id="SSF52540">
    <property type="entry name" value="P-loop containing nucleoside triphosphate hydrolases"/>
    <property type="match status" value="1"/>
</dbReference>
<evidence type="ECO:0000256" key="8">
    <source>
        <dbReference type="ARBA" id="ARBA00023204"/>
    </source>
</evidence>
<dbReference type="Pfam" id="PF08423">
    <property type="entry name" value="Rad51"/>
    <property type="match status" value="1"/>
</dbReference>
<evidence type="ECO:0000259" key="10">
    <source>
        <dbReference type="PROSITE" id="PS50162"/>
    </source>
</evidence>
<dbReference type="GO" id="GO:0005657">
    <property type="term" value="C:replication fork"/>
    <property type="evidence" value="ECO:0007669"/>
    <property type="project" value="TreeGrafter"/>
</dbReference>
<dbReference type="InterPro" id="IPR058766">
    <property type="entry name" value="HHH_XRCC3_RAD51B"/>
</dbReference>
<protein>
    <submittedName>
        <fullName evidence="11">DNA repair protein RAD51</fullName>
    </submittedName>
    <submittedName>
        <fullName evidence="12">Meiotic recombination protein DMC1/LIM15</fullName>
    </submittedName>
</protein>
<evidence type="ECO:0000313" key="11">
    <source>
        <dbReference type="EMBL" id="JAN82436.1"/>
    </source>
</evidence>